<evidence type="ECO:0000256" key="2">
    <source>
        <dbReference type="ARBA" id="ARBA00022448"/>
    </source>
</evidence>
<gene>
    <name evidence="9" type="ORF">ENV14_02780</name>
</gene>
<dbReference type="CDD" id="cd06261">
    <property type="entry name" value="TM_PBP2"/>
    <property type="match status" value="1"/>
</dbReference>
<evidence type="ECO:0000256" key="6">
    <source>
        <dbReference type="ARBA" id="ARBA00023136"/>
    </source>
</evidence>
<evidence type="ECO:0000256" key="7">
    <source>
        <dbReference type="RuleBase" id="RU363032"/>
    </source>
</evidence>
<keyword evidence="5 7" id="KW-1133">Transmembrane helix</keyword>
<dbReference type="GO" id="GO:0055085">
    <property type="term" value="P:transmembrane transport"/>
    <property type="evidence" value="ECO:0007669"/>
    <property type="project" value="InterPro"/>
</dbReference>
<dbReference type="EMBL" id="DTFF01000023">
    <property type="protein sequence ID" value="HGI87308.1"/>
    <property type="molecule type" value="Genomic_DNA"/>
</dbReference>
<dbReference type="InterPro" id="IPR025966">
    <property type="entry name" value="OppC_N"/>
</dbReference>
<sequence length="269" mass="27936">MVSLGAKVALSIIAVELFLALLAGFIAPHPYDKIDLGKRLEPPSPSHILGTDPLGRDVFSRLVYALRTTITISAVSLGAALIVGTLLGIISAILGGLVDTTLLGVFSVMYAIPGLFIAVAVLLIMGSGAVGTATAITITLAPMFFRLSRAGAREVLAKQYVEAAKALGASTLRIALNYVGRELVAVVIPTAIYMLSDAIALEATFSVIGLGIPPPTPSLGNMVAEYKDYILAAPWLAAIPVVVVALTIASLNTLAKELAREFSIVTEVA</sequence>
<feature type="transmembrane region" description="Helical" evidence="7">
    <location>
        <begin position="115"/>
        <end position="145"/>
    </location>
</feature>
<protein>
    <submittedName>
        <fullName evidence="9">ABC transporter permease</fullName>
    </submittedName>
</protein>
<reference evidence="9" key="1">
    <citation type="journal article" date="2020" name="mSystems">
        <title>Genome- and Community-Level Interaction Insights into Carbon Utilization and Element Cycling Functions of Hydrothermarchaeota in Hydrothermal Sediment.</title>
        <authorList>
            <person name="Zhou Z."/>
            <person name="Liu Y."/>
            <person name="Xu W."/>
            <person name="Pan J."/>
            <person name="Luo Z.H."/>
            <person name="Li M."/>
        </authorList>
    </citation>
    <scope>NUCLEOTIDE SEQUENCE [LARGE SCALE GENOMIC DNA]</scope>
    <source>
        <strain evidence="9">SpSt-732</strain>
    </source>
</reference>
<keyword evidence="6 7" id="KW-0472">Membrane</keyword>
<dbReference type="InterPro" id="IPR050366">
    <property type="entry name" value="BP-dependent_transpt_permease"/>
</dbReference>
<feature type="transmembrane region" description="Helical" evidence="7">
    <location>
        <begin position="232"/>
        <end position="254"/>
    </location>
</feature>
<dbReference type="GO" id="GO:0005886">
    <property type="term" value="C:plasma membrane"/>
    <property type="evidence" value="ECO:0007669"/>
    <property type="project" value="UniProtKB-SubCell"/>
</dbReference>
<dbReference type="PANTHER" id="PTHR43386:SF1">
    <property type="entry name" value="D,D-DIPEPTIDE TRANSPORT SYSTEM PERMEASE PROTEIN DDPC-RELATED"/>
    <property type="match status" value="1"/>
</dbReference>
<dbReference type="SUPFAM" id="SSF161098">
    <property type="entry name" value="MetI-like"/>
    <property type="match status" value="1"/>
</dbReference>
<feature type="transmembrane region" description="Helical" evidence="7">
    <location>
        <begin position="6"/>
        <end position="27"/>
    </location>
</feature>
<evidence type="ECO:0000313" key="9">
    <source>
        <dbReference type="EMBL" id="HGI87308.1"/>
    </source>
</evidence>
<feature type="domain" description="ABC transmembrane type-1" evidence="8">
    <location>
        <begin position="66"/>
        <end position="255"/>
    </location>
</feature>
<comment type="caution">
    <text evidence="9">The sequence shown here is derived from an EMBL/GenBank/DDBJ whole genome shotgun (WGS) entry which is preliminary data.</text>
</comment>
<evidence type="ECO:0000256" key="1">
    <source>
        <dbReference type="ARBA" id="ARBA00004651"/>
    </source>
</evidence>
<dbReference type="InterPro" id="IPR000515">
    <property type="entry name" value="MetI-like"/>
</dbReference>
<evidence type="ECO:0000256" key="5">
    <source>
        <dbReference type="ARBA" id="ARBA00022989"/>
    </source>
</evidence>
<accession>A0A7C4FH36</accession>
<proteinExistence type="inferred from homology"/>
<keyword evidence="4 7" id="KW-0812">Transmembrane</keyword>
<dbReference type="Pfam" id="PF12911">
    <property type="entry name" value="OppC_N"/>
    <property type="match status" value="1"/>
</dbReference>
<feature type="transmembrane region" description="Helical" evidence="7">
    <location>
        <begin position="183"/>
        <end position="212"/>
    </location>
</feature>
<evidence type="ECO:0000256" key="3">
    <source>
        <dbReference type="ARBA" id="ARBA00022475"/>
    </source>
</evidence>
<dbReference type="PANTHER" id="PTHR43386">
    <property type="entry name" value="OLIGOPEPTIDE TRANSPORT SYSTEM PERMEASE PROTEIN APPC"/>
    <property type="match status" value="1"/>
</dbReference>
<comment type="subcellular location">
    <subcellularLocation>
        <location evidence="1 7">Cell membrane</location>
        <topology evidence="1 7">Multi-pass membrane protein</topology>
    </subcellularLocation>
</comment>
<dbReference type="Gene3D" id="1.10.3720.10">
    <property type="entry name" value="MetI-like"/>
    <property type="match status" value="1"/>
</dbReference>
<keyword evidence="3" id="KW-1003">Cell membrane</keyword>
<feature type="transmembrane region" description="Helical" evidence="7">
    <location>
        <begin position="70"/>
        <end position="95"/>
    </location>
</feature>
<evidence type="ECO:0000256" key="4">
    <source>
        <dbReference type="ARBA" id="ARBA00022692"/>
    </source>
</evidence>
<dbReference type="Pfam" id="PF00528">
    <property type="entry name" value="BPD_transp_1"/>
    <property type="match status" value="1"/>
</dbReference>
<evidence type="ECO:0000259" key="8">
    <source>
        <dbReference type="PROSITE" id="PS50928"/>
    </source>
</evidence>
<comment type="similarity">
    <text evidence="7">Belongs to the binding-protein-dependent transport system permease family.</text>
</comment>
<dbReference type="PROSITE" id="PS50928">
    <property type="entry name" value="ABC_TM1"/>
    <property type="match status" value="1"/>
</dbReference>
<organism evidence="9">
    <name type="scientific">Ignisphaera aggregans</name>
    <dbReference type="NCBI Taxonomy" id="334771"/>
    <lineage>
        <taxon>Archaea</taxon>
        <taxon>Thermoproteota</taxon>
        <taxon>Thermoprotei</taxon>
        <taxon>Desulfurococcales</taxon>
        <taxon>Desulfurococcaceae</taxon>
        <taxon>Ignisphaera</taxon>
    </lineage>
</organism>
<name>A0A7C4FH36_9CREN</name>
<dbReference type="AlphaFoldDB" id="A0A7C4FH36"/>
<dbReference type="InterPro" id="IPR035906">
    <property type="entry name" value="MetI-like_sf"/>
</dbReference>
<keyword evidence="2 7" id="KW-0813">Transport</keyword>